<feature type="transmembrane region" description="Helical" evidence="2">
    <location>
        <begin position="216"/>
        <end position="234"/>
    </location>
</feature>
<feature type="compositionally biased region" description="Polar residues" evidence="1">
    <location>
        <begin position="380"/>
        <end position="399"/>
    </location>
</feature>
<reference evidence="4 5" key="2">
    <citation type="submission" date="2016-08" db="EMBL/GenBank/DDBJ databases">
        <title>Pervasive Adenine N6-methylation of Active Genes in Fungi.</title>
        <authorList>
            <consortium name="DOE Joint Genome Institute"/>
            <person name="Mondo S.J."/>
            <person name="Dannebaum R.O."/>
            <person name="Kuo R.C."/>
            <person name="Labutti K."/>
            <person name="Haridas S."/>
            <person name="Kuo A."/>
            <person name="Salamov A."/>
            <person name="Ahrendt S.R."/>
            <person name="Lipzen A."/>
            <person name="Sullivan W."/>
            <person name="Andreopoulos W.B."/>
            <person name="Clum A."/>
            <person name="Lindquist E."/>
            <person name="Daum C."/>
            <person name="Ramamoorthy G.K."/>
            <person name="Gryganskyi A."/>
            <person name="Culley D."/>
            <person name="Magnuson J.K."/>
            <person name="James T.Y."/>
            <person name="O'Malley M.A."/>
            <person name="Stajich J.E."/>
            <person name="Spatafora J.W."/>
            <person name="Visel A."/>
            <person name="Grigoriev I.V."/>
        </authorList>
    </citation>
    <scope>NUCLEOTIDE SEQUENCE [LARGE SCALE GENOMIC DNA]</scope>
    <source>
        <strain evidence="4 5">S4</strain>
    </source>
</reference>
<evidence type="ECO:0000313" key="5">
    <source>
        <dbReference type="Proteomes" id="UP000193944"/>
    </source>
</evidence>
<gene>
    <name evidence="4" type="ORF">BCR32DRAFT_271421</name>
</gene>
<keyword evidence="5" id="KW-1185">Reference proteome</keyword>
<feature type="transmembrane region" description="Helical" evidence="2">
    <location>
        <begin position="278"/>
        <end position="298"/>
    </location>
</feature>
<dbReference type="OrthoDB" id="2145857at2759"/>
<dbReference type="EMBL" id="MCFG01000312">
    <property type="protein sequence ID" value="ORX76212.1"/>
    <property type="molecule type" value="Genomic_DNA"/>
</dbReference>
<feature type="region of interest" description="Disordered" evidence="1">
    <location>
        <begin position="370"/>
        <end position="399"/>
    </location>
</feature>
<dbReference type="InterPro" id="IPR002656">
    <property type="entry name" value="Acyl_transf_3_dom"/>
</dbReference>
<evidence type="ECO:0000259" key="3">
    <source>
        <dbReference type="Pfam" id="PF01757"/>
    </source>
</evidence>
<feature type="transmembrane region" description="Helical" evidence="2">
    <location>
        <begin position="12"/>
        <end position="32"/>
    </location>
</feature>
<dbReference type="Pfam" id="PF01757">
    <property type="entry name" value="Acyl_transf_3"/>
    <property type="match status" value="1"/>
</dbReference>
<evidence type="ECO:0000256" key="2">
    <source>
        <dbReference type="SAM" id="Phobius"/>
    </source>
</evidence>
<name>A0A1Y1WRX0_9FUNG</name>
<evidence type="ECO:0000313" key="4">
    <source>
        <dbReference type="EMBL" id="ORX76212.1"/>
    </source>
</evidence>
<protein>
    <recommendedName>
        <fullName evidence="3">Acyltransferase 3 domain-containing protein</fullName>
    </recommendedName>
</protein>
<dbReference type="AlphaFoldDB" id="A0A1Y1WRX0"/>
<reference evidence="4 5" key="1">
    <citation type="submission" date="2016-08" db="EMBL/GenBank/DDBJ databases">
        <title>A Parts List for Fungal Cellulosomes Revealed by Comparative Genomics.</title>
        <authorList>
            <consortium name="DOE Joint Genome Institute"/>
            <person name="Haitjema C.H."/>
            <person name="Gilmore S.P."/>
            <person name="Henske J.K."/>
            <person name="Solomon K.V."/>
            <person name="De Groot R."/>
            <person name="Kuo A."/>
            <person name="Mondo S.J."/>
            <person name="Salamov A.A."/>
            <person name="Labutti K."/>
            <person name="Zhao Z."/>
            <person name="Chiniquy J."/>
            <person name="Barry K."/>
            <person name="Brewer H.M."/>
            <person name="Purvine S.O."/>
            <person name="Wright A.T."/>
            <person name="Boxma B."/>
            <person name="Van Alen T."/>
            <person name="Hackstein J.H."/>
            <person name="Baker S.E."/>
            <person name="Grigoriev I.V."/>
            <person name="O'Malley M.A."/>
        </authorList>
    </citation>
    <scope>NUCLEOTIDE SEQUENCE [LARGE SCALE GENOMIC DNA]</scope>
    <source>
        <strain evidence="4 5">S4</strain>
    </source>
</reference>
<comment type="caution">
    <text evidence="4">The sequence shown here is derived from an EMBL/GenBank/DDBJ whole genome shotgun (WGS) entry which is preliminary data.</text>
</comment>
<evidence type="ECO:0000256" key="1">
    <source>
        <dbReference type="SAM" id="MobiDB-lite"/>
    </source>
</evidence>
<feature type="transmembrane region" description="Helical" evidence="2">
    <location>
        <begin position="188"/>
        <end position="204"/>
    </location>
</feature>
<keyword evidence="2" id="KW-1133">Transmembrane helix</keyword>
<feature type="transmembrane region" description="Helical" evidence="2">
    <location>
        <begin position="246"/>
        <end position="266"/>
    </location>
</feature>
<feature type="transmembrane region" description="Helical" evidence="2">
    <location>
        <begin position="52"/>
        <end position="74"/>
    </location>
</feature>
<dbReference type="Proteomes" id="UP000193944">
    <property type="component" value="Unassembled WGS sequence"/>
</dbReference>
<feature type="transmembrane region" description="Helical" evidence="2">
    <location>
        <begin position="159"/>
        <end position="176"/>
    </location>
</feature>
<organism evidence="4 5">
    <name type="scientific">Anaeromyces robustus</name>
    <dbReference type="NCBI Taxonomy" id="1754192"/>
    <lineage>
        <taxon>Eukaryota</taxon>
        <taxon>Fungi</taxon>
        <taxon>Fungi incertae sedis</taxon>
        <taxon>Chytridiomycota</taxon>
        <taxon>Chytridiomycota incertae sedis</taxon>
        <taxon>Neocallimastigomycetes</taxon>
        <taxon>Neocallimastigales</taxon>
        <taxon>Neocallimastigaceae</taxon>
        <taxon>Anaeromyces</taxon>
    </lineage>
</organism>
<accession>A0A1Y1WRX0</accession>
<keyword evidence="2" id="KW-0472">Membrane</keyword>
<feature type="transmembrane region" description="Helical" evidence="2">
    <location>
        <begin position="86"/>
        <end position="104"/>
    </location>
</feature>
<dbReference type="GO" id="GO:0016747">
    <property type="term" value="F:acyltransferase activity, transferring groups other than amino-acyl groups"/>
    <property type="evidence" value="ECO:0007669"/>
    <property type="project" value="InterPro"/>
</dbReference>
<feature type="transmembrane region" description="Helical" evidence="2">
    <location>
        <begin position="318"/>
        <end position="343"/>
    </location>
</feature>
<proteinExistence type="predicted"/>
<feature type="domain" description="Acyltransferase 3" evidence="3">
    <location>
        <begin position="13"/>
        <end position="332"/>
    </location>
</feature>
<feature type="transmembrane region" description="Helical" evidence="2">
    <location>
        <begin position="131"/>
        <end position="152"/>
    </location>
</feature>
<sequence length="399" mass="46746">MEKNMTEKTRTRNYGIDILKMLSMFLVIQVHMLGNGQALNRDPKQINFFAGYYMYIISYSAVDIFAMISGYLIVKSKYSRFKIIPLWLTVFYYSTIITLLFKFVPSLSKMHEVTITELLQSILIPTISERYWYFTAHFCIYFFIPSLNHLICTYSKKQLQELIVTIIVIFTFLPYFNGNKDVFCVEYGYSPLWLASLYIIGAYFRLYPIKISKLKCFGLYLIVVTCTWIPKALTRYHSFFNFSNGIIAYPSIFIVSSAALLLILFSQFEINNKILQKLIVLGSSLSFSVYLIHDNLILHSHYFKDKFIKVKGSNPLIYPFKVLFIVTTIYIICLTIDLIRYYLFKALKINKIPIILIQLLEKKRIEKNNNEKNQDEESTEILNKTYPKSNNSQTITINL</sequence>
<keyword evidence="2" id="KW-0812">Transmembrane</keyword>